<accession>A0A6A6SJV7</accession>
<protein>
    <submittedName>
        <fullName evidence="2">Uncharacterized protein</fullName>
    </submittedName>
</protein>
<reference evidence="2" key="1">
    <citation type="journal article" date="2020" name="Stud. Mycol.">
        <title>101 Dothideomycetes genomes: a test case for predicting lifestyles and emergence of pathogens.</title>
        <authorList>
            <person name="Haridas S."/>
            <person name="Albert R."/>
            <person name="Binder M."/>
            <person name="Bloem J."/>
            <person name="Labutti K."/>
            <person name="Salamov A."/>
            <person name="Andreopoulos B."/>
            <person name="Baker S."/>
            <person name="Barry K."/>
            <person name="Bills G."/>
            <person name="Bluhm B."/>
            <person name="Cannon C."/>
            <person name="Castanera R."/>
            <person name="Culley D."/>
            <person name="Daum C."/>
            <person name="Ezra D."/>
            <person name="Gonzalez J."/>
            <person name="Henrissat B."/>
            <person name="Kuo A."/>
            <person name="Liang C."/>
            <person name="Lipzen A."/>
            <person name="Lutzoni F."/>
            <person name="Magnuson J."/>
            <person name="Mondo S."/>
            <person name="Nolan M."/>
            <person name="Ohm R."/>
            <person name="Pangilinan J."/>
            <person name="Park H.-J."/>
            <person name="Ramirez L."/>
            <person name="Alfaro M."/>
            <person name="Sun H."/>
            <person name="Tritt A."/>
            <person name="Yoshinaga Y."/>
            <person name="Zwiers L.-H."/>
            <person name="Turgeon B."/>
            <person name="Goodwin S."/>
            <person name="Spatafora J."/>
            <person name="Crous P."/>
            <person name="Grigoriev I."/>
        </authorList>
    </citation>
    <scope>NUCLEOTIDE SEQUENCE</scope>
    <source>
        <strain evidence="2">CBS 122681</strain>
    </source>
</reference>
<evidence type="ECO:0000313" key="2">
    <source>
        <dbReference type="EMBL" id="KAF2648165.1"/>
    </source>
</evidence>
<proteinExistence type="predicted"/>
<dbReference type="Proteomes" id="UP000799324">
    <property type="component" value="Unassembled WGS sequence"/>
</dbReference>
<feature type="compositionally biased region" description="Polar residues" evidence="1">
    <location>
        <begin position="202"/>
        <end position="211"/>
    </location>
</feature>
<dbReference type="AlphaFoldDB" id="A0A6A6SJV7"/>
<keyword evidence="3" id="KW-1185">Reference proteome</keyword>
<evidence type="ECO:0000313" key="3">
    <source>
        <dbReference type="Proteomes" id="UP000799324"/>
    </source>
</evidence>
<organism evidence="2 3">
    <name type="scientific">Lophiostoma macrostomum CBS 122681</name>
    <dbReference type="NCBI Taxonomy" id="1314788"/>
    <lineage>
        <taxon>Eukaryota</taxon>
        <taxon>Fungi</taxon>
        <taxon>Dikarya</taxon>
        <taxon>Ascomycota</taxon>
        <taxon>Pezizomycotina</taxon>
        <taxon>Dothideomycetes</taxon>
        <taxon>Pleosporomycetidae</taxon>
        <taxon>Pleosporales</taxon>
        <taxon>Lophiostomataceae</taxon>
        <taxon>Lophiostoma</taxon>
    </lineage>
</organism>
<feature type="region of interest" description="Disordered" evidence="1">
    <location>
        <begin position="202"/>
        <end position="244"/>
    </location>
</feature>
<sequence>MMAALGTPRRHKNLISIIRRPLVSAASNGFSWRDLIVIRSSYLMKTLHRRESAVISRPSMPRRMLIMKNQVSSRGGPMSVVLFPFFWVLTAFACRASYEDVGGKGRRMRTDSREVLGYRRPGTGVLGSRVDAMLDHRSTVWMSPFLVVTVCGTKACVYRGSFNVSRDYPRNSPFMAPDSQKTTYTLGLTRDMRKILQKNLTIESEKQSSGCNRWPKSSPGQGPNAHDGRQRGGKSGGVTSWRTA</sequence>
<evidence type="ECO:0000256" key="1">
    <source>
        <dbReference type="SAM" id="MobiDB-lite"/>
    </source>
</evidence>
<gene>
    <name evidence="2" type="ORF">K491DRAFT_257146</name>
</gene>
<name>A0A6A6SJV7_9PLEO</name>
<dbReference type="EMBL" id="MU004554">
    <property type="protein sequence ID" value="KAF2648165.1"/>
    <property type="molecule type" value="Genomic_DNA"/>
</dbReference>